<keyword evidence="16" id="KW-0325">Glycoprotein</keyword>
<dbReference type="PANTHER" id="PTHR12053:SF3">
    <property type="entry name" value="CARBOXYPEPTIDASE Q"/>
    <property type="match status" value="1"/>
</dbReference>
<evidence type="ECO:0000256" key="1">
    <source>
        <dbReference type="ARBA" id="ARBA00004240"/>
    </source>
</evidence>
<evidence type="ECO:0000256" key="13">
    <source>
        <dbReference type="ARBA" id="ARBA00023034"/>
    </source>
</evidence>
<protein>
    <recommendedName>
        <fullName evidence="19">Peptide hydrolase</fullName>
        <ecNumber evidence="19">3.4.-.-</ecNumber>
    </recommendedName>
</protein>
<keyword evidence="9" id="KW-0732">Signal</keyword>
<dbReference type="InterPro" id="IPR046450">
    <property type="entry name" value="PA_dom_sf"/>
</dbReference>
<dbReference type="AlphaFoldDB" id="A0A4P9Z3H7"/>
<dbReference type="EMBL" id="KZ989302">
    <property type="protein sequence ID" value="RKP26938.1"/>
    <property type="molecule type" value="Genomic_DNA"/>
</dbReference>
<comment type="subcellular location">
    <subcellularLocation>
        <location evidence="1">Endoplasmic reticulum</location>
    </subcellularLocation>
    <subcellularLocation>
        <location evidence="3">Golgi apparatus</location>
    </subcellularLocation>
    <subcellularLocation>
        <location evidence="2">Lysosome</location>
    </subcellularLocation>
    <subcellularLocation>
        <location evidence="4">Secreted</location>
    </subcellularLocation>
</comment>
<dbReference type="Pfam" id="PF04389">
    <property type="entry name" value="Peptidase_M28"/>
    <property type="match status" value="1"/>
</dbReference>
<dbReference type="InterPro" id="IPR039866">
    <property type="entry name" value="CPQ"/>
</dbReference>
<keyword evidence="15" id="KW-0865">Zymogen</keyword>
<dbReference type="GO" id="GO:0043171">
    <property type="term" value="P:peptide catabolic process"/>
    <property type="evidence" value="ECO:0007669"/>
    <property type="project" value="TreeGrafter"/>
</dbReference>
<evidence type="ECO:0000256" key="16">
    <source>
        <dbReference type="ARBA" id="ARBA00023180"/>
    </source>
</evidence>
<dbReference type="OrthoDB" id="10013407at2759"/>
<dbReference type="GO" id="GO:0005783">
    <property type="term" value="C:endoplasmic reticulum"/>
    <property type="evidence" value="ECO:0007669"/>
    <property type="project" value="UniProtKB-SubCell"/>
</dbReference>
<dbReference type="GO" id="GO:0070573">
    <property type="term" value="F:metallodipeptidase activity"/>
    <property type="evidence" value="ECO:0007669"/>
    <property type="project" value="InterPro"/>
</dbReference>
<evidence type="ECO:0000313" key="23">
    <source>
        <dbReference type="EMBL" id="RKP26938.1"/>
    </source>
</evidence>
<evidence type="ECO:0000256" key="19">
    <source>
        <dbReference type="RuleBase" id="RU361240"/>
    </source>
</evidence>
<feature type="transmembrane region" description="Helical" evidence="21">
    <location>
        <begin position="107"/>
        <end position="129"/>
    </location>
</feature>
<dbReference type="Gene3D" id="3.50.30.30">
    <property type="match status" value="1"/>
</dbReference>
<evidence type="ECO:0000256" key="15">
    <source>
        <dbReference type="ARBA" id="ARBA00023145"/>
    </source>
</evidence>
<keyword evidence="13" id="KW-0333">Golgi apparatus</keyword>
<keyword evidence="5" id="KW-0964">Secreted</keyword>
<keyword evidence="21" id="KW-0812">Transmembrane</keyword>
<name>A0A4P9Z3H7_9FUNG</name>
<dbReference type="GO" id="GO:0005794">
    <property type="term" value="C:Golgi apparatus"/>
    <property type="evidence" value="ECO:0007669"/>
    <property type="project" value="UniProtKB-SubCell"/>
</dbReference>
<evidence type="ECO:0000256" key="8">
    <source>
        <dbReference type="ARBA" id="ARBA00022723"/>
    </source>
</evidence>
<reference evidence="24" key="1">
    <citation type="journal article" date="2018" name="Nat. Microbiol.">
        <title>Leveraging single-cell genomics to expand the fungal tree of life.</title>
        <authorList>
            <person name="Ahrendt S.R."/>
            <person name="Quandt C.A."/>
            <person name="Ciobanu D."/>
            <person name="Clum A."/>
            <person name="Salamov A."/>
            <person name="Andreopoulos B."/>
            <person name="Cheng J.F."/>
            <person name="Woyke T."/>
            <person name="Pelin A."/>
            <person name="Henrissat B."/>
            <person name="Reynolds N.K."/>
            <person name="Benny G.L."/>
            <person name="Smith M.E."/>
            <person name="James T.Y."/>
            <person name="Grigoriev I.V."/>
        </authorList>
    </citation>
    <scope>NUCLEOTIDE SEQUENCE [LARGE SCALE GENOMIC DNA]</scope>
    <source>
        <strain evidence="24">Benny S71-1</strain>
    </source>
</reference>
<evidence type="ECO:0000256" key="4">
    <source>
        <dbReference type="ARBA" id="ARBA00004613"/>
    </source>
</evidence>
<dbReference type="GO" id="GO:0004180">
    <property type="term" value="F:carboxypeptidase activity"/>
    <property type="evidence" value="ECO:0007669"/>
    <property type="project" value="UniProtKB-KW"/>
</dbReference>
<evidence type="ECO:0000259" key="22">
    <source>
        <dbReference type="Pfam" id="PF04389"/>
    </source>
</evidence>
<evidence type="ECO:0000256" key="17">
    <source>
        <dbReference type="ARBA" id="ARBA00023228"/>
    </source>
</evidence>
<evidence type="ECO:0000256" key="5">
    <source>
        <dbReference type="ARBA" id="ARBA00022525"/>
    </source>
</evidence>
<keyword evidence="6" id="KW-0121">Carboxypeptidase</keyword>
<evidence type="ECO:0000313" key="24">
    <source>
        <dbReference type="Proteomes" id="UP000278143"/>
    </source>
</evidence>
<dbReference type="Gene3D" id="3.40.630.10">
    <property type="entry name" value="Zn peptidases"/>
    <property type="match status" value="1"/>
</dbReference>
<comment type="similarity">
    <text evidence="19">Belongs to the peptidase M28 family.</text>
</comment>
<evidence type="ECO:0000256" key="2">
    <source>
        <dbReference type="ARBA" id="ARBA00004371"/>
    </source>
</evidence>
<keyword evidence="21" id="KW-0472">Membrane</keyword>
<keyword evidence="8 19" id="KW-0479">Metal-binding</keyword>
<keyword evidence="17" id="KW-0458">Lysosome</keyword>
<evidence type="ECO:0000256" key="9">
    <source>
        <dbReference type="ARBA" id="ARBA00022729"/>
    </source>
</evidence>
<dbReference type="SUPFAM" id="SSF52025">
    <property type="entry name" value="PA domain"/>
    <property type="match status" value="1"/>
</dbReference>
<dbReference type="InterPro" id="IPR007484">
    <property type="entry name" value="Peptidase_M28"/>
</dbReference>
<evidence type="ECO:0000256" key="21">
    <source>
        <dbReference type="SAM" id="Phobius"/>
    </source>
</evidence>
<dbReference type="EC" id="3.4.-.-" evidence="19"/>
<keyword evidence="7 19" id="KW-0645">Protease</keyword>
<dbReference type="PANTHER" id="PTHR12053">
    <property type="entry name" value="PROTEASE FAMILY M28 PLASMA GLUTAMATE CARBOXYPEPTIDASE-RELATED"/>
    <property type="match status" value="1"/>
</dbReference>
<dbReference type="Proteomes" id="UP000278143">
    <property type="component" value="Unassembled WGS sequence"/>
</dbReference>
<comment type="subunit">
    <text evidence="18">Homodimer. The monomeric form is inactive while the homodimer is active.</text>
</comment>
<feature type="region of interest" description="Disordered" evidence="20">
    <location>
        <begin position="1"/>
        <end position="99"/>
    </location>
</feature>
<keyword evidence="11" id="KW-0256">Endoplasmic reticulum</keyword>
<feature type="compositionally biased region" description="Basic residues" evidence="20">
    <location>
        <begin position="90"/>
        <end position="99"/>
    </location>
</feature>
<evidence type="ECO:0000256" key="20">
    <source>
        <dbReference type="SAM" id="MobiDB-lite"/>
    </source>
</evidence>
<evidence type="ECO:0000256" key="18">
    <source>
        <dbReference type="ARBA" id="ARBA00025833"/>
    </source>
</evidence>
<dbReference type="SUPFAM" id="SSF53187">
    <property type="entry name" value="Zn-dependent exopeptidases"/>
    <property type="match status" value="1"/>
</dbReference>
<feature type="domain" description="Peptidase M28" evidence="22">
    <location>
        <begin position="361"/>
        <end position="548"/>
    </location>
</feature>
<evidence type="ECO:0000256" key="10">
    <source>
        <dbReference type="ARBA" id="ARBA00022801"/>
    </source>
</evidence>
<dbReference type="GO" id="GO:0005615">
    <property type="term" value="C:extracellular space"/>
    <property type="evidence" value="ECO:0007669"/>
    <property type="project" value="TreeGrafter"/>
</dbReference>
<keyword evidence="24" id="KW-1185">Reference proteome</keyword>
<evidence type="ECO:0000256" key="7">
    <source>
        <dbReference type="ARBA" id="ARBA00022670"/>
    </source>
</evidence>
<evidence type="ECO:0000256" key="3">
    <source>
        <dbReference type="ARBA" id="ARBA00004555"/>
    </source>
</evidence>
<evidence type="ECO:0000256" key="11">
    <source>
        <dbReference type="ARBA" id="ARBA00022824"/>
    </source>
</evidence>
<evidence type="ECO:0000256" key="12">
    <source>
        <dbReference type="ARBA" id="ARBA00022833"/>
    </source>
</evidence>
<keyword evidence="14" id="KW-0482">Metalloprotease</keyword>
<keyword evidence="10 19" id="KW-0378">Hydrolase</keyword>
<organism evidence="23 24">
    <name type="scientific">Syncephalis pseudoplumigaleata</name>
    <dbReference type="NCBI Taxonomy" id="1712513"/>
    <lineage>
        <taxon>Eukaryota</taxon>
        <taxon>Fungi</taxon>
        <taxon>Fungi incertae sedis</taxon>
        <taxon>Zoopagomycota</taxon>
        <taxon>Zoopagomycotina</taxon>
        <taxon>Zoopagomycetes</taxon>
        <taxon>Zoopagales</taxon>
        <taxon>Piptocephalidaceae</taxon>
        <taxon>Syncephalis</taxon>
    </lineage>
</organism>
<sequence>MEDHEKTPLLYDESSTAIPMPASRHSAADHDGDAGSQTPTAQAMPLHQPKPTYPPGSAAAINGHHASIVGGSGSNSAAPTPPPRTNTPRLLRRRDGRHRMNWPSPRTAFSCFGVTLLFFFLYLTVTSLLHPPPLGPGRRTSIDVALRHILDETIGTQRVWDRLAEMTDLYGPRPSGSPELEKAGAAVRRWQRNEESAQLLLPTRAPRTMPMLGLGGSVGTGPEGIEADVVVVDDIDQLNTMDNATIAGKIVLFDTAWQGYGISHRSRVNGASEAEKYGAVAVLVRSSTPYSLGTPHTGIMYRANIPAAAITTEDADYIRRVYSRYLTAENATSPFKSAFVQPRVRLTMGASLDAASVKTRNIIAEVKGRMHPEQIVVISAHTDSWDVGAGVIDDAAGFFVAWEALRAIATYGIAPRRTVRLVGWVDEEQHQQGASTYFKNRKHEIKDHVFAMEADSGIFQPWGLKVAGTDRAQAILRQIGERFLGEMGSGNVTALKDEVISDLGQLMNAGVPCASFYSLDPITQASPLSADYDGYFRYHHSMGTWAYVLAEMEERIDVEDPDEAAHI</sequence>
<evidence type="ECO:0000256" key="6">
    <source>
        <dbReference type="ARBA" id="ARBA00022645"/>
    </source>
</evidence>
<keyword evidence="12 19" id="KW-0862">Zinc</keyword>
<gene>
    <name evidence="23" type="ORF">SYNPS1DRAFT_21411</name>
</gene>
<proteinExistence type="inferred from homology"/>
<accession>A0A4P9Z3H7</accession>
<evidence type="ECO:0000256" key="14">
    <source>
        <dbReference type="ARBA" id="ARBA00023049"/>
    </source>
</evidence>
<dbReference type="GO" id="GO:0006508">
    <property type="term" value="P:proteolysis"/>
    <property type="evidence" value="ECO:0007669"/>
    <property type="project" value="UniProtKB-KW"/>
</dbReference>
<dbReference type="GO" id="GO:0046872">
    <property type="term" value="F:metal ion binding"/>
    <property type="evidence" value="ECO:0007669"/>
    <property type="project" value="UniProtKB-KW"/>
</dbReference>
<keyword evidence="21" id="KW-1133">Transmembrane helix</keyword>